<feature type="domain" description="PABS" evidence="6">
    <location>
        <begin position="2"/>
        <end position="166"/>
    </location>
</feature>
<evidence type="ECO:0000313" key="8">
    <source>
        <dbReference type="Proteomes" id="UP000198577"/>
    </source>
</evidence>
<dbReference type="GO" id="GO:0004766">
    <property type="term" value="F:spermidine synthase activity"/>
    <property type="evidence" value="ECO:0007669"/>
    <property type="project" value="UniProtKB-UniRule"/>
</dbReference>
<dbReference type="GO" id="GO:0008295">
    <property type="term" value="P:spermidine biosynthetic process"/>
    <property type="evidence" value="ECO:0007669"/>
    <property type="project" value="UniProtKB-UniRule"/>
</dbReference>
<keyword evidence="3 4" id="KW-0620">Polyamine biosynthesis</keyword>
<evidence type="ECO:0000256" key="4">
    <source>
        <dbReference type="HAMAP-Rule" id="MF_00198"/>
    </source>
</evidence>
<evidence type="ECO:0000259" key="6">
    <source>
        <dbReference type="PROSITE" id="PS51006"/>
    </source>
</evidence>
<feature type="binding site" evidence="4">
    <location>
        <begin position="155"/>
        <end position="158"/>
    </location>
    <ligand>
        <name>spermidine</name>
        <dbReference type="ChEBI" id="CHEBI:57834"/>
    </ligand>
</feature>
<feature type="binding site" evidence="4">
    <location>
        <position position="31"/>
    </location>
    <ligand>
        <name>S-methyl-5'-thioadenosine</name>
        <dbReference type="ChEBI" id="CHEBI:17509"/>
    </ligand>
</feature>
<dbReference type="InterPro" id="IPR030373">
    <property type="entry name" value="PABS_CS"/>
</dbReference>
<dbReference type="InterPro" id="IPR029063">
    <property type="entry name" value="SAM-dependent_MTases_sf"/>
</dbReference>
<dbReference type="InterPro" id="IPR030374">
    <property type="entry name" value="PABS"/>
</dbReference>
<dbReference type="PROSITE" id="PS01330">
    <property type="entry name" value="PABS_1"/>
    <property type="match status" value="1"/>
</dbReference>
<dbReference type="AlphaFoldDB" id="A0A1I5TU61"/>
<dbReference type="Proteomes" id="UP000198577">
    <property type="component" value="Unassembled WGS sequence"/>
</dbReference>
<dbReference type="Pfam" id="PF17284">
    <property type="entry name" value="Spermine_synt_N"/>
    <property type="match status" value="1"/>
</dbReference>
<feature type="binding site" evidence="4">
    <location>
        <begin position="137"/>
        <end position="138"/>
    </location>
    <ligand>
        <name>S-methyl-5'-thioadenosine</name>
        <dbReference type="ChEBI" id="CHEBI:17509"/>
    </ligand>
</feature>
<comment type="similarity">
    <text evidence="1 4">Belongs to the spermidine/spermine synthase family.</text>
</comment>
<dbReference type="InterPro" id="IPR037163">
    <property type="entry name" value="Spermidine_synt_N_sf"/>
</dbReference>
<comment type="catalytic activity">
    <reaction evidence="4">
        <text>S-adenosyl 3-(methylsulfanyl)propylamine + putrescine = S-methyl-5'-thioadenosine + spermidine + H(+)</text>
        <dbReference type="Rhea" id="RHEA:12721"/>
        <dbReference type="ChEBI" id="CHEBI:15378"/>
        <dbReference type="ChEBI" id="CHEBI:17509"/>
        <dbReference type="ChEBI" id="CHEBI:57443"/>
        <dbReference type="ChEBI" id="CHEBI:57834"/>
        <dbReference type="ChEBI" id="CHEBI:326268"/>
        <dbReference type="EC" id="2.5.1.16"/>
    </reaction>
</comment>
<dbReference type="InterPro" id="IPR001045">
    <property type="entry name" value="Spermi_synthase"/>
</dbReference>
<evidence type="ECO:0000256" key="2">
    <source>
        <dbReference type="ARBA" id="ARBA00022679"/>
    </source>
</evidence>
<dbReference type="STRING" id="937334.SAMN05444406_10559"/>
<sequence length="166" mass="19070">MSIWYVEEETPGYRLHWKVKKVLYEQQTKYQRLQVLELEDYGRALILDSAIQITEKDEFIYNEMISHIPLLTHPSPKRVLIIGGGDGGAAREVLKHKEVEEVHLVEIDRDVIDAVCKFFPESASVFDNPRLKLFIQDGLEFIKSKKEEYDVIIVDSSDPIGPAVAV</sequence>
<dbReference type="EMBL" id="FOXR01000005">
    <property type="protein sequence ID" value="SFP86594.1"/>
    <property type="molecule type" value="Genomic_DNA"/>
</dbReference>
<comment type="function">
    <text evidence="4">Catalyzes the irreversible transfer of a propylamine group from the amino donor S-adenosylmethioninamine (decarboxy-AdoMet) to putrescine (1,4-diaminobutane) to yield spermidine.</text>
</comment>
<dbReference type="Gene3D" id="3.40.50.150">
    <property type="entry name" value="Vaccinia Virus protein VP39"/>
    <property type="match status" value="1"/>
</dbReference>
<proteinExistence type="inferred from homology"/>
<dbReference type="UniPathway" id="UPA00248">
    <property type="reaction ID" value="UER00314"/>
</dbReference>
<dbReference type="GO" id="GO:0005829">
    <property type="term" value="C:cytosol"/>
    <property type="evidence" value="ECO:0007669"/>
    <property type="project" value="TreeGrafter"/>
</dbReference>
<dbReference type="PROSITE" id="PS51006">
    <property type="entry name" value="PABS_2"/>
    <property type="match status" value="1"/>
</dbReference>
<dbReference type="Pfam" id="PF01564">
    <property type="entry name" value="Spermine_synth"/>
    <property type="match status" value="1"/>
</dbReference>
<evidence type="ECO:0000313" key="7">
    <source>
        <dbReference type="EMBL" id="SFP86594.1"/>
    </source>
</evidence>
<evidence type="ECO:0000256" key="1">
    <source>
        <dbReference type="ARBA" id="ARBA00007867"/>
    </source>
</evidence>
<gene>
    <name evidence="4" type="primary">speE</name>
    <name evidence="7" type="ORF">SAMN05444406_10559</name>
</gene>
<dbReference type="Gene3D" id="2.30.140.10">
    <property type="entry name" value="Spermidine synthase, tetramerisation domain"/>
    <property type="match status" value="1"/>
</dbReference>
<name>A0A1I5TU61_9FIRM</name>
<evidence type="ECO:0000256" key="3">
    <source>
        <dbReference type="ARBA" id="ARBA00023115"/>
    </source>
</evidence>
<dbReference type="EC" id="2.5.1.16" evidence="4"/>
<evidence type="ECO:0000256" key="5">
    <source>
        <dbReference type="PROSITE-ProRule" id="PRU00354"/>
    </source>
</evidence>
<dbReference type="SUPFAM" id="SSF53335">
    <property type="entry name" value="S-adenosyl-L-methionine-dependent methyltransferases"/>
    <property type="match status" value="1"/>
</dbReference>
<dbReference type="RefSeq" id="WP_092282042.1">
    <property type="nucleotide sequence ID" value="NZ_FOXR01000005.1"/>
</dbReference>
<organism evidence="7 8">
    <name type="scientific">Caldicoprobacter faecalis</name>
    <dbReference type="NCBI Taxonomy" id="937334"/>
    <lineage>
        <taxon>Bacteria</taxon>
        <taxon>Bacillati</taxon>
        <taxon>Bacillota</taxon>
        <taxon>Clostridia</taxon>
        <taxon>Caldicoprobacterales</taxon>
        <taxon>Caldicoprobacteraceae</taxon>
        <taxon>Caldicoprobacter</taxon>
    </lineage>
</organism>
<comment type="subunit">
    <text evidence="4">Homodimer or homotetramer.</text>
</comment>
<dbReference type="PANTHER" id="PTHR11558">
    <property type="entry name" value="SPERMIDINE/SPERMINE SYNTHASE"/>
    <property type="match status" value="1"/>
</dbReference>
<comment type="pathway">
    <text evidence="4">Amine and polyamine biosynthesis; spermidine biosynthesis; spermidine from putrescine: step 1/1.</text>
</comment>
<protein>
    <recommendedName>
        <fullName evidence="4">Polyamine aminopropyltransferase</fullName>
    </recommendedName>
    <alternativeName>
        <fullName evidence="4">Putrescine aminopropyltransferase</fullName>
        <shortName evidence="4">PAPT</shortName>
    </alternativeName>
    <alternativeName>
        <fullName evidence="4">Spermidine synthase</fullName>
        <shortName evidence="4">SPDS</shortName>
        <shortName evidence="4">SPDSY</shortName>
        <ecNumber evidence="4">2.5.1.16</ecNumber>
    </alternativeName>
</protein>
<dbReference type="InterPro" id="IPR035246">
    <property type="entry name" value="Spermidine_synt_N"/>
</dbReference>
<feature type="binding site" evidence="4">
    <location>
        <position position="86"/>
    </location>
    <ligand>
        <name>spermidine</name>
        <dbReference type="ChEBI" id="CHEBI:57834"/>
    </ligand>
</feature>
<comment type="caution">
    <text evidence="4">Lacks conserved residue(s) required for the propagation of feature annotation.</text>
</comment>
<dbReference type="HAMAP" id="MF_00198">
    <property type="entry name" value="Spermidine_synth"/>
    <property type="match status" value="1"/>
</dbReference>
<reference evidence="7 8" key="1">
    <citation type="submission" date="2016-10" db="EMBL/GenBank/DDBJ databases">
        <authorList>
            <person name="de Groot N.N."/>
        </authorList>
    </citation>
    <scope>NUCLEOTIDE SEQUENCE [LARGE SCALE GENOMIC DNA]</scope>
    <source>
        <strain evidence="7 8">DSM 20678</strain>
    </source>
</reference>
<feature type="binding site" evidence="4">
    <location>
        <position position="162"/>
    </location>
    <ligand>
        <name>S-methyl-5'-thioadenosine</name>
        <dbReference type="ChEBI" id="CHEBI:17509"/>
    </ligand>
</feature>
<dbReference type="OrthoDB" id="9793120at2"/>
<dbReference type="PANTHER" id="PTHR11558:SF11">
    <property type="entry name" value="SPERMIDINE SYNTHASE"/>
    <property type="match status" value="1"/>
</dbReference>
<accession>A0A1I5TU61</accession>
<keyword evidence="2 4" id="KW-0808">Transferase</keyword>
<feature type="binding site" evidence="4">
    <location>
        <position position="106"/>
    </location>
    <ligand>
        <name>S-methyl-5'-thioadenosine</name>
        <dbReference type="ChEBI" id="CHEBI:17509"/>
    </ligand>
</feature>
<feature type="active site" description="Proton acceptor" evidence="4 5">
    <location>
        <position position="155"/>
    </location>
</feature>
<keyword evidence="8" id="KW-1185">Reference proteome</keyword>
<keyword evidence="4" id="KW-0745">Spermidine biosynthesis</keyword>